<dbReference type="Gramene" id="PRQ41342">
    <property type="protein sequence ID" value="PRQ41342"/>
    <property type="gene ID" value="RchiOBHm_Chr4g0445861"/>
</dbReference>
<evidence type="ECO:0000313" key="2">
    <source>
        <dbReference type="Proteomes" id="UP000238479"/>
    </source>
</evidence>
<dbReference type="Proteomes" id="UP000238479">
    <property type="component" value="Chromosome 4"/>
</dbReference>
<organism evidence="1 2">
    <name type="scientific">Rosa chinensis</name>
    <name type="common">China rose</name>
    <dbReference type="NCBI Taxonomy" id="74649"/>
    <lineage>
        <taxon>Eukaryota</taxon>
        <taxon>Viridiplantae</taxon>
        <taxon>Streptophyta</taxon>
        <taxon>Embryophyta</taxon>
        <taxon>Tracheophyta</taxon>
        <taxon>Spermatophyta</taxon>
        <taxon>Magnoliopsida</taxon>
        <taxon>eudicotyledons</taxon>
        <taxon>Gunneridae</taxon>
        <taxon>Pentapetalae</taxon>
        <taxon>rosids</taxon>
        <taxon>fabids</taxon>
        <taxon>Rosales</taxon>
        <taxon>Rosaceae</taxon>
        <taxon>Rosoideae</taxon>
        <taxon>Rosoideae incertae sedis</taxon>
        <taxon>Rosa</taxon>
    </lineage>
</organism>
<accession>A0A2P6R4I1</accession>
<evidence type="ECO:0000313" key="1">
    <source>
        <dbReference type="EMBL" id="PRQ41342.1"/>
    </source>
</evidence>
<dbReference type="AlphaFoldDB" id="A0A2P6R4I1"/>
<reference evidence="1 2" key="1">
    <citation type="journal article" date="2018" name="Nat. Genet.">
        <title>The Rosa genome provides new insights in the design of modern roses.</title>
        <authorList>
            <person name="Bendahmane M."/>
        </authorList>
    </citation>
    <scope>NUCLEOTIDE SEQUENCE [LARGE SCALE GENOMIC DNA]</scope>
    <source>
        <strain evidence="2">cv. Old Blush</strain>
    </source>
</reference>
<keyword evidence="2" id="KW-1185">Reference proteome</keyword>
<comment type="caution">
    <text evidence="1">The sequence shown here is derived from an EMBL/GenBank/DDBJ whole genome shotgun (WGS) entry which is preliminary data.</text>
</comment>
<sequence>MVEQASRLATFMSRKLSVLPESMRTVTDCFFTYISFNSHGLWICIPGQGMNSNGKLIIVIRITITNFSF</sequence>
<name>A0A2P6R4I1_ROSCH</name>
<proteinExistence type="predicted"/>
<protein>
    <submittedName>
        <fullName evidence="1">Uncharacterized protein</fullName>
    </submittedName>
</protein>
<gene>
    <name evidence="1" type="ORF">RchiOBHm_Chr4g0445861</name>
</gene>
<dbReference type="EMBL" id="PDCK01000042">
    <property type="protein sequence ID" value="PRQ41342.1"/>
    <property type="molecule type" value="Genomic_DNA"/>
</dbReference>